<evidence type="ECO:0000313" key="2">
    <source>
        <dbReference type="EMBL" id="EEC02045.1"/>
    </source>
</evidence>
<dbReference type="VEuPathDB" id="VectorBase:ISCI000270"/>
<dbReference type="EnsemblMetazoa" id="ISCW000270-RA">
    <property type="protein sequence ID" value="ISCW000270-PA"/>
    <property type="gene ID" value="ISCW000270"/>
</dbReference>
<keyword evidence="4" id="KW-1185">Reference proteome</keyword>
<evidence type="ECO:0000313" key="3">
    <source>
        <dbReference type="EnsemblMetazoa" id="ISCW000270-PA"/>
    </source>
</evidence>
<dbReference type="VEuPathDB" id="VectorBase:ISCW000270"/>
<reference evidence="2 4" key="1">
    <citation type="submission" date="2008-03" db="EMBL/GenBank/DDBJ databases">
        <title>Annotation of Ixodes scapularis.</title>
        <authorList>
            <consortium name="Ixodes scapularis Genome Project Consortium"/>
            <person name="Caler E."/>
            <person name="Hannick L.I."/>
            <person name="Bidwell S."/>
            <person name="Joardar V."/>
            <person name="Thiagarajan M."/>
            <person name="Amedeo P."/>
            <person name="Galinsky K.J."/>
            <person name="Schobel S."/>
            <person name="Inman J."/>
            <person name="Hostetler J."/>
            <person name="Miller J."/>
            <person name="Hammond M."/>
            <person name="Megy K."/>
            <person name="Lawson D."/>
            <person name="Kodira C."/>
            <person name="Sutton G."/>
            <person name="Meyer J."/>
            <person name="Hill C.A."/>
            <person name="Birren B."/>
            <person name="Nene V."/>
            <person name="Collins F."/>
            <person name="Alarcon-Chaidez F."/>
            <person name="Wikel S."/>
            <person name="Strausberg R."/>
        </authorList>
    </citation>
    <scope>NUCLEOTIDE SEQUENCE [LARGE SCALE GENOMIC DNA]</scope>
    <source>
        <strain evidence="4">Wikel</strain>
        <strain evidence="2">Wikel colony</strain>
    </source>
</reference>
<feature type="region of interest" description="Disordered" evidence="1">
    <location>
        <begin position="1"/>
        <end position="166"/>
    </location>
</feature>
<organism>
    <name type="scientific">Ixodes scapularis</name>
    <name type="common">Black-legged tick</name>
    <name type="synonym">Deer tick</name>
    <dbReference type="NCBI Taxonomy" id="6945"/>
    <lineage>
        <taxon>Eukaryota</taxon>
        <taxon>Metazoa</taxon>
        <taxon>Ecdysozoa</taxon>
        <taxon>Arthropoda</taxon>
        <taxon>Chelicerata</taxon>
        <taxon>Arachnida</taxon>
        <taxon>Acari</taxon>
        <taxon>Parasitiformes</taxon>
        <taxon>Ixodida</taxon>
        <taxon>Ixodoidea</taxon>
        <taxon>Ixodidae</taxon>
        <taxon>Ixodinae</taxon>
        <taxon>Ixodes</taxon>
    </lineage>
</organism>
<proteinExistence type="predicted"/>
<feature type="non-terminal residue" evidence="2">
    <location>
        <position position="1"/>
    </location>
</feature>
<dbReference type="Proteomes" id="UP000001555">
    <property type="component" value="Unassembled WGS sequence"/>
</dbReference>
<protein>
    <submittedName>
        <fullName evidence="2 3">Uncharacterized protein</fullName>
    </submittedName>
</protein>
<sequence length="166" mass="18229">RRRRIRNPARRASAGASKAPRLTRSSQPAPNQSKVLAPHRCRSVVRTNKGQPGPESEGLLPYPTRPDDKLLAFPARAPARRHCPRPEGGTGVHAGPRKEQRGRRRRGPQEGVRRGVVGVRVAPDAAGSGRAVHLRPRPPSETATHVTQPTPKRCPRRRGRLRDPGL</sequence>
<reference evidence="3" key="2">
    <citation type="submission" date="2020-05" db="UniProtKB">
        <authorList>
            <consortium name="EnsemblMetazoa"/>
        </authorList>
    </citation>
    <scope>IDENTIFICATION</scope>
    <source>
        <strain evidence="3">wikel</strain>
    </source>
</reference>
<feature type="non-terminal residue" evidence="2">
    <location>
        <position position="166"/>
    </location>
</feature>
<feature type="compositionally biased region" description="Polar residues" evidence="1">
    <location>
        <begin position="23"/>
        <end position="34"/>
    </location>
</feature>
<dbReference type="InParanoid" id="B7P623"/>
<accession>B7P623</accession>
<dbReference type="AlphaFoldDB" id="B7P623"/>
<dbReference type="PaxDb" id="6945-B7P623"/>
<name>B7P623_IXOSC</name>
<evidence type="ECO:0000256" key="1">
    <source>
        <dbReference type="SAM" id="MobiDB-lite"/>
    </source>
</evidence>
<dbReference type="EMBL" id="ABJB010672698">
    <property type="status" value="NOT_ANNOTATED_CDS"/>
    <property type="molecule type" value="Genomic_DNA"/>
</dbReference>
<dbReference type="EMBL" id="DS643634">
    <property type="protein sequence ID" value="EEC02045.1"/>
    <property type="molecule type" value="Genomic_DNA"/>
</dbReference>
<evidence type="ECO:0000313" key="4">
    <source>
        <dbReference type="Proteomes" id="UP000001555"/>
    </source>
</evidence>
<gene>
    <name evidence="2" type="ORF">IscW_ISCW000270</name>
</gene>
<dbReference type="HOGENOM" id="CLU_1606770_0_0_1"/>